<evidence type="ECO:0000313" key="2">
    <source>
        <dbReference type="EMBL" id="AIY39805.1"/>
    </source>
</evidence>
<sequence>MFAADHGVLLIPILLTVHTMPNDSSPGKACSRFRPPTDQV</sequence>
<dbReference type="EMBL" id="CP009962">
    <property type="protein sequence ID" value="AIY39805.1"/>
    <property type="molecule type" value="Genomic_DNA"/>
</dbReference>
<organism evidence="2 3">
    <name type="scientific">Collimonas arenae</name>
    <dbReference type="NCBI Taxonomy" id="279058"/>
    <lineage>
        <taxon>Bacteria</taxon>
        <taxon>Pseudomonadati</taxon>
        <taxon>Pseudomonadota</taxon>
        <taxon>Betaproteobacteria</taxon>
        <taxon>Burkholderiales</taxon>
        <taxon>Oxalobacteraceae</taxon>
        <taxon>Collimonas</taxon>
    </lineage>
</organism>
<feature type="region of interest" description="Disordered" evidence="1">
    <location>
        <begin position="21"/>
        <end position="40"/>
    </location>
</feature>
<gene>
    <name evidence="2" type="ORF">LT85_0645</name>
</gene>
<evidence type="ECO:0000313" key="3">
    <source>
        <dbReference type="Proteomes" id="UP000030302"/>
    </source>
</evidence>
<evidence type="ECO:0000256" key="1">
    <source>
        <dbReference type="SAM" id="MobiDB-lite"/>
    </source>
</evidence>
<dbReference type="HOGENOM" id="CLU_3287841_0_0_4"/>
<name>A0A0A1F7Q2_9BURK</name>
<dbReference type="Proteomes" id="UP000030302">
    <property type="component" value="Chromosome"/>
</dbReference>
<dbReference type="KEGG" id="care:LT85_0645"/>
<dbReference type="AlphaFoldDB" id="A0A0A1F7Q2"/>
<keyword evidence="3" id="KW-1185">Reference proteome</keyword>
<proteinExistence type="predicted"/>
<protein>
    <submittedName>
        <fullName evidence="2">Uncharacterized protein</fullName>
    </submittedName>
</protein>
<accession>A0A0A1F7Q2</accession>
<reference evidence="3" key="1">
    <citation type="journal article" date="2014" name="Soil Biol. Biochem.">
        <title>Structure and function of bacterial communities in ageing soils: Insights from the Mendocino ecological staircase.</title>
        <authorList>
            <person name="Uroz S."/>
            <person name="Tech J.J."/>
            <person name="Sawaya N.A."/>
            <person name="Frey-Klett P."/>
            <person name="Leveau J.H.J."/>
        </authorList>
    </citation>
    <scope>NUCLEOTIDE SEQUENCE [LARGE SCALE GENOMIC DNA]</scope>
    <source>
        <strain evidence="3">Cal35</strain>
    </source>
</reference>